<reference evidence="3" key="1">
    <citation type="journal article" date="2017" name="Genome Biol. Evol.">
        <title>Comparative Genomic Analysis Identifies a Campylobacter Clade Deficient in Selenium Metabolism.</title>
        <authorList>
            <person name="Miller W.G."/>
            <person name="Yee E."/>
            <person name="Lopes B.S."/>
            <person name="Chapman M.H."/>
            <person name="Huynh S."/>
            <person name="Bono J.L."/>
            <person name="Parker C.T."/>
            <person name="Strachan N.J.C."/>
            <person name="Forbes K.J."/>
        </authorList>
    </citation>
    <scope>NUCLEOTIDE SEQUENCE [LARGE SCALE GENOMIC DNA]</scope>
    <source>
        <strain evidence="3">RM6137</strain>
    </source>
</reference>
<keyword evidence="4" id="KW-1185">Reference proteome</keyword>
<evidence type="ECO:0000313" key="1">
    <source>
        <dbReference type="EMBL" id="ARR00179.1"/>
    </source>
</evidence>
<reference evidence="2 4" key="3">
    <citation type="submission" date="2024-01" db="EMBL/GenBank/DDBJ databases">
        <title>Campylobacter porcellus sp. nov.</title>
        <authorList>
            <person name="Papic B."/>
            <person name="Gruntar I."/>
        </authorList>
    </citation>
    <scope>NUCLEOTIDE SEQUENCE [LARGE SCALE GENOMIC DNA]</scope>
    <source>
        <strain evidence="2 4">CX2-4855-23</strain>
    </source>
</reference>
<dbReference type="Proteomes" id="UP000194260">
    <property type="component" value="Chromosome"/>
</dbReference>
<sequence>MKISKIVSMAIISFGLDSSLYANTPKTMMCRLYGLECINFDITTIDSSASKDIRSKIEQYIDKMEKIHEYSDVRALGEALIIWHSTLKYFGDKLNIDTNSHREFLLSQAWEALHPDEKANITYAIQNIYDHITGDKKLDIGDLDYDPKNPSNVYDIPRIAQEIFNNSIKKLEALGNETIKDVISGLERPTTPATNPSNN</sequence>
<evidence type="ECO:0000313" key="4">
    <source>
        <dbReference type="Proteomes" id="UP001331664"/>
    </source>
</evidence>
<dbReference type="RefSeq" id="WP_086242537.1">
    <property type="nucleotide sequence ID" value="NZ_CP018789.1"/>
</dbReference>
<dbReference type="EMBL" id="CP018789">
    <property type="protein sequence ID" value="ARR00179.1"/>
    <property type="molecule type" value="Genomic_DNA"/>
</dbReference>
<reference evidence="1" key="2">
    <citation type="journal article" date="2017" name="Genome Biol. Evol.">
        <title>Comparative genomic analysis identifies a Campylobacter clade deficient in selenium metabolism.</title>
        <authorList>
            <person name="Miller W.G."/>
            <person name="Yee E."/>
            <person name="Lopes B.S."/>
            <person name="Chapman M.H."/>
            <person name="Huynh S."/>
            <person name="Bono J.L."/>
            <person name="Parker C.T."/>
            <person name="Strachan N.J.C."/>
            <person name="Forbes K.J."/>
        </authorList>
    </citation>
    <scope>NUCLEOTIDE SEQUENCE [LARGE SCALE GENOMIC DNA]</scope>
    <source>
        <strain evidence="1">RM6137</strain>
    </source>
</reference>
<evidence type="ECO:0000313" key="2">
    <source>
        <dbReference type="EMBL" id="MEE3744735.1"/>
    </source>
</evidence>
<dbReference type="STRING" id="1660073.CSUIS_0338"/>
<organism evidence="1 3">
    <name type="scientific">Campylobacter porcelli</name>
    <dbReference type="NCBI Taxonomy" id="1660073"/>
    <lineage>
        <taxon>Bacteria</taxon>
        <taxon>Pseudomonadati</taxon>
        <taxon>Campylobacterota</taxon>
        <taxon>Epsilonproteobacteria</taxon>
        <taxon>Campylobacterales</taxon>
        <taxon>Campylobacteraceae</taxon>
        <taxon>Campylobacter</taxon>
    </lineage>
</organism>
<accession>A0A1X9SVN3</accession>
<proteinExistence type="predicted"/>
<gene>
    <name evidence="1" type="ORF">CSUIS_0338</name>
    <name evidence="2" type="ORF">V2I23_05440</name>
</gene>
<dbReference type="KEGG" id="camy:CSUIS_0338"/>
<name>A0A1X9SVN3_9BACT</name>
<dbReference type="EMBL" id="JAZBRD010000007">
    <property type="protein sequence ID" value="MEE3744735.1"/>
    <property type="molecule type" value="Genomic_DNA"/>
</dbReference>
<protein>
    <submittedName>
        <fullName evidence="1">Uncharacterized protein</fullName>
    </submittedName>
</protein>
<dbReference type="Proteomes" id="UP001331664">
    <property type="component" value="Unassembled WGS sequence"/>
</dbReference>
<evidence type="ECO:0000313" key="3">
    <source>
        <dbReference type="Proteomes" id="UP000194260"/>
    </source>
</evidence>
<dbReference type="AlphaFoldDB" id="A0A1X9SVN3"/>